<feature type="transmembrane region" description="Helical" evidence="2">
    <location>
        <begin position="899"/>
        <end position="923"/>
    </location>
</feature>
<keyword evidence="2" id="KW-1133">Transmembrane helix</keyword>
<feature type="region of interest" description="Disordered" evidence="1">
    <location>
        <begin position="1"/>
        <end position="51"/>
    </location>
</feature>
<keyword evidence="4" id="KW-1185">Reference proteome</keyword>
<dbReference type="Proteomes" id="UP000275078">
    <property type="component" value="Unassembled WGS sequence"/>
</dbReference>
<name>A0A3N4I8X9_ASCIM</name>
<feature type="compositionally biased region" description="Polar residues" evidence="1">
    <location>
        <begin position="757"/>
        <end position="773"/>
    </location>
</feature>
<feature type="compositionally biased region" description="Polar residues" evidence="1">
    <location>
        <begin position="97"/>
        <end position="108"/>
    </location>
</feature>
<evidence type="ECO:0000256" key="1">
    <source>
        <dbReference type="SAM" id="MobiDB-lite"/>
    </source>
</evidence>
<feature type="compositionally biased region" description="Low complexity" evidence="1">
    <location>
        <begin position="289"/>
        <end position="300"/>
    </location>
</feature>
<feature type="transmembrane region" description="Helical" evidence="2">
    <location>
        <begin position="944"/>
        <end position="967"/>
    </location>
</feature>
<evidence type="ECO:0000313" key="4">
    <source>
        <dbReference type="Proteomes" id="UP000275078"/>
    </source>
</evidence>
<feature type="compositionally biased region" description="Basic and acidic residues" evidence="1">
    <location>
        <begin position="777"/>
        <end position="786"/>
    </location>
</feature>
<feature type="region of interest" description="Disordered" evidence="1">
    <location>
        <begin position="121"/>
        <end position="198"/>
    </location>
</feature>
<feature type="region of interest" description="Disordered" evidence="1">
    <location>
        <begin position="627"/>
        <end position="693"/>
    </location>
</feature>
<organism evidence="3 4">
    <name type="scientific">Ascobolus immersus RN42</name>
    <dbReference type="NCBI Taxonomy" id="1160509"/>
    <lineage>
        <taxon>Eukaryota</taxon>
        <taxon>Fungi</taxon>
        <taxon>Dikarya</taxon>
        <taxon>Ascomycota</taxon>
        <taxon>Pezizomycotina</taxon>
        <taxon>Pezizomycetes</taxon>
        <taxon>Pezizales</taxon>
        <taxon>Ascobolaceae</taxon>
        <taxon>Ascobolus</taxon>
    </lineage>
</organism>
<feature type="region of interest" description="Disordered" evidence="1">
    <location>
        <begin position="757"/>
        <end position="805"/>
    </location>
</feature>
<accession>A0A3N4I8X9</accession>
<feature type="compositionally biased region" description="Polar residues" evidence="1">
    <location>
        <begin position="301"/>
        <end position="310"/>
    </location>
</feature>
<keyword evidence="2" id="KW-0812">Transmembrane</keyword>
<sequence>MPTGLGLGLQGTGFSPVSPNDRDYYYPTLSPRQHHFQQTQQQHPGANHEQRKALPPISTRVPGQVGFLFTPNPDSGFASSTSTPNFSFNTSSPMALPTSTPQSGRLTNSSFKDRLSKALAIRKKTSQQTEMSSETEGRPDSHGQESVSLTHTTTHSRSQSGVSTPPTGYSDPSPIFSSQMKQRGLESDEHNSFDDSDLWSHGEDQRYHAADGFNNEYMVRTAGYMPNTPLETIREEEARLAAHRSAIQALHSSSPAASRHPVHSSSFEVTVSTVKSHGEEDYSVHQDESGISSLRFGSSSQHLPIQTNAQVDADDSFGTNYYSSDESSYEGDQDEAQQVLSNPHLYQSSSVSRSLASYPASEYQNLTNPSFAGNSRHYESDSQNFESGEFVSQAFNTERSILPSHQTGETLERPSLPDNYPSSQTLPTDSIKRAEPSVTEMLSFIPTSSQKSSSRPALSRLDTDASFAGMESGPNVVVSGTMEAAKASSSILGGGSIRSGSDDSSIPSRKNSNNRSAVGSAGNSAGRLAMGPRSNSNSSRGFPVSPLSFGGRPGLSRNASDRSPASPGTEDYFRRDLESHLKRLSIISASSDANSSGIAVVVNVDENKIHTSSFRGSIELLSGFDGNSKHASMQSRRSGESQDGLLSDSASPAIAEEETRTDSRLSPEGELSKNSSGSSRDSQENVVKNDTKKLKSLQLPADVLLHPADPRYEHVYRMREVDPTEERIMVPVYQFPTPGSFPNRNALTRPITSKVSQRLSQGIESGSIASLRSSRAKTPDLRRGEFEDIPLTPLGSGSRPKLENRGSDIRQQLKTHSISSAPSSIRLPVRSKSPSFHIDLEAPAPVADVHPALRPPRYFRPASPHLVPSSSFYRIEDLEASRMTASPEALEQATRLSRFLFLCCFLFPPCLLILAYGGFDGIVAEISKGKVAGVTDHYKKVAKWVGWGIAVTIVAGVTGAIIGAVLVSSTSLGA</sequence>
<feature type="region of interest" description="Disordered" evidence="1">
    <location>
        <begin position="405"/>
        <end position="430"/>
    </location>
</feature>
<feature type="compositionally biased region" description="Basic and acidic residues" evidence="1">
    <location>
        <begin position="681"/>
        <end position="693"/>
    </location>
</feature>
<feature type="compositionally biased region" description="Gly residues" evidence="1">
    <location>
        <begin position="1"/>
        <end position="11"/>
    </location>
</feature>
<feature type="compositionally biased region" description="Basic and acidic residues" evidence="1">
    <location>
        <begin position="183"/>
        <end position="198"/>
    </location>
</feature>
<evidence type="ECO:0000313" key="3">
    <source>
        <dbReference type="EMBL" id="RPA80590.1"/>
    </source>
</evidence>
<protein>
    <submittedName>
        <fullName evidence="3">Uncharacterized protein</fullName>
    </submittedName>
</protein>
<keyword evidence="2" id="KW-0472">Membrane</keyword>
<dbReference type="EMBL" id="ML119686">
    <property type="protein sequence ID" value="RPA80590.1"/>
    <property type="molecule type" value="Genomic_DNA"/>
</dbReference>
<proteinExistence type="predicted"/>
<feature type="compositionally biased region" description="Low complexity" evidence="1">
    <location>
        <begin position="498"/>
        <end position="509"/>
    </location>
</feature>
<feature type="region of interest" description="Disordered" evidence="1">
    <location>
        <begin position="278"/>
        <end position="336"/>
    </location>
</feature>
<feature type="region of interest" description="Disordered" evidence="1">
    <location>
        <begin position="72"/>
        <end position="108"/>
    </location>
</feature>
<evidence type="ECO:0000256" key="2">
    <source>
        <dbReference type="SAM" id="Phobius"/>
    </source>
</evidence>
<feature type="compositionally biased region" description="Basic and acidic residues" evidence="1">
    <location>
        <begin position="657"/>
        <end position="671"/>
    </location>
</feature>
<feature type="compositionally biased region" description="Polar residues" evidence="1">
    <location>
        <begin position="144"/>
        <end position="167"/>
    </location>
</feature>
<feature type="compositionally biased region" description="Polar residues" evidence="1">
    <location>
        <begin position="510"/>
        <end position="523"/>
    </location>
</feature>
<feature type="compositionally biased region" description="Basic and acidic residues" evidence="1">
    <location>
        <begin position="278"/>
        <end position="288"/>
    </location>
</feature>
<feature type="compositionally biased region" description="Low complexity" evidence="1">
    <location>
        <begin position="79"/>
        <end position="93"/>
    </location>
</feature>
<dbReference type="AlphaFoldDB" id="A0A3N4I8X9"/>
<gene>
    <name evidence="3" type="ORF">BJ508DRAFT_327131</name>
</gene>
<reference evidence="3 4" key="1">
    <citation type="journal article" date="2018" name="Nat. Ecol. Evol.">
        <title>Pezizomycetes genomes reveal the molecular basis of ectomycorrhizal truffle lifestyle.</title>
        <authorList>
            <person name="Murat C."/>
            <person name="Payen T."/>
            <person name="Noel B."/>
            <person name="Kuo A."/>
            <person name="Morin E."/>
            <person name="Chen J."/>
            <person name="Kohler A."/>
            <person name="Krizsan K."/>
            <person name="Balestrini R."/>
            <person name="Da Silva C."/>
            <person name="Montanini B."/>
            <person name="Hainaut M."/>
            <person name="Levati E."/>
            <person name="Barry K.W."/>
            <person name="Belfiori B."/>
            <person name="Cichocki N."/>
            <person name="Clum A."/>
            <person name="Dockter R.B."/>
            <person name="Fauchery L."/>
            <person name="Guy J."/>
            <person name="Iotti M."/>
            <person name="Le Tacon F."/>
            <person name="Lindquist E.A."/>
            <person name="Lipzen A."/>
            <person name="Malagnac F."/>
            <person name="Mello A."/>
            <person name="Molinier V."/>
            <person name="Miyauchi S."/>
            <person name="Poulain J."/>
            <person name="Riccioni C."/>
            <person name="Rubini A."/>
            <person name="Sitrit Y."/>
            <person name="Splivallo R."/>
            <person name="Traeger S."/>
            <person name="Wang M."/>
            <person name="Zifcakova L."/>
            <person name="Wipf D."/>
            <person name="Zambonelli A."/>
            <person name="Paolocci F."/>
            <person name="Nowrousian M."/>
            <person name="Ottonello S."/>
            <person name="Baldrian P."/>
            <person name="Spatafora J.W."/>
            <person name="Henrissat B."/>
            <person name="Nagy L.G."/>
            <person name="Aury J.M."/>
            <person name="Wincker P."/>
            <person name="Grigoriev I.V."/>
            <person name="Bonfante P."/>
            <person name="Martin F.M."/>
        </authorList>
    </citation>
    <scope>NUCLEOTIDE SEQUENCE [LARGE SCALE GENOMIC DNA]</scope>
    <source>
        <strain evidence="3 4">RN42</strain>
    </source>
</reference>
<feature type="region of interest" description="Disordered" evidence="1">
    <location>
        <begin position="489"/>
        <end position="571"/>
    </location>
</feature>
<dbReference type="OrthoDB" id="5353066at2759"/>